<dbReference type="InterPro" id="IPR051460">
    <property type="entry name" value="HdrC_iron-sulfur_subunit"/>
</dbReference>
<protein>
    <recommendedName>
        <fullName evidence="7">4Fe-4S ferredoxin-type domain-containing protein</fullName>
    </recommendedName>
</protein>
<evidence type="ECO:0000256" key="6">
    <source>
        <dbReference type="SAM" id="Phobius"/>
    </source>
</evidence>
<proteinExistence type="predicted"/>
<dbReference type="RefSeq" id="WP_038062613.1">
    <property type="nucleotide sequence ID" value="NZ_CP008796.1"/>
</dbReference>
<keyword evidence="1" id="KW-0004">4Fe-4S</keyword>
<dbReference type="InterPro" id="IPR017900">
    <property type="entry name" value="4Fe4S_Fe_S_CS"/>
</dbReference>
<evidence type="ECO:0000313" key="8">
    <source>
        <dbReference type="EMBL" id="AIH04757.1"/>
    </source>
</evidence>
<evidence type="ECO:0000259" key="7">
    <source>
        <dbReference type="PROSITE" id="PS51379"/>
    </source>
</evidence>
<dbReference type="SUPFAM" id="SSF46548">
    <property type="entry name" value="alpha-helical ferredoxin"/>
    <property type="match status" value="1"/>
</dbReference>
<dbReference type="PROSITE" id="PS51379">
    <property type="entry name" value="4FE4S_FER_2"/>
    <property type="match status" value="1"/>
</dbReference>
<gene>
    <name evidence="8" type="ORF">HL41_08935</name>
</gene>
<keyword evidence="6" id="KW-0472">Membrane</keyword>
<sequence length="398" mass="44719">MSNGILKVDPDLKAIQELQEIGGDTVKKCYQCATCATVCPLSPEEAPFPRKQMILAQWGFKEKLLNDPAVWLCHQCGDCSKYCPREAQPGDVLGALRLLVIKETVPLKFLHTFYNNSWGILVLPAIALFFILLATLATFQGLPNFFDANSFPYGGPTYDIWIFHLPARVLMIDVVFLPLAAFVVIMLASAINKVWNAYVDTYKIPQAYRYGMWTILKNYFIPAIVEILSHARFKKCNSNHWRANPHMLLVYAFIILAITTAIVFFMADVLGFHTPWNPLTHPVKWLGNFGGLLLLYSIIAIMVGRGKAEAEKSVKTSYADSFLINLILIIGLTGFGIEVVRSIPSLESIVSLVYLAHLVAVFILFLGVAYSKFAHLAFRTTAVMFDLYYKDINQKMSQ</sequence>
<dbReference type="InterPro" id="IPR009051">
    <property type="entry name" value="Helical_ferredxn"/>
</dbReference>
<dbReference type="NCBIfam" id="NF038018">
    <property type="entry name" value="qmoC"/>
    <property type="match status" value="1"/>
</dbReference>
<dbReference type="GO" id="GO:0005886">
    <property type="term" value="C:plasma membrane"/>
    <property type="evidence" value="ECO:0007669"/>
    <property type="project" value="TreeGrafter"/>
</dbReference>
<dbReference type="Proteomes" id="UP000028481">
    <property type="component" value="Chromosome"/>
</dbReference>
<keyword evidence="6" id="KW-0812">Transmembrane</keyword>
<dbReference type="Gene3D" id="1.20.950.20">
    <property type="entry name" value="Transmembrane di-heme cytochromes, Chain C"/>
    <property type="match status" value="1"/>
</dbReference>
<feature type="domain" description="4Fe-4S ferredoxin-type" evidence="7">
    <location>
        <begin position="62"/>
        <end position="87"/>
    </location>
</feature>
<keyword evidence="3" id="KW-0560">Oxidoreductase</keyword>
<dbReference type="KEGG" id="tcm:HL41_08935"/>
<keyword evidence="2" id="KW-0479">Metal-binding</keyword>
<evidence type="ECO:0000313" key="9">
    <source>
        <dbReference type="Proteomes" id="UP000028481"/>
    </source>
</evidence>
<feature type="transmembrane region" description="Helical" evidence="6">
    <location>
        <begin position="169"/>
        <end position="190"/>
    </location>
</feature>
<dbReference type="PANTHER" id="PTHR43255:SF1">
    <property type="entry name" value="IRON-SULFUR-BINDING OXIDOREDUCTASE FADF-RELATED"/>
    <property type="match status" value="1"/>
</dbReference>
<dbReference type="GO" id="GO:0051539">
    <property type="term" value="F:4 iron, 4 sulfur cluster binding"/>
    <property type="evidence" value="ECO:0007669"/>
    <property type="project" value="UniProtKB-KW"/>
</dbReference>
<evidence type="ECO:0000256" key="5">
    <source>
        <dbReference type="ARBA" id="ARBA00023014"/>
    </source>
</evidence>
<dbReference type="PROSITE" id="PS00198">
    <property type="entry name" value="4FE4S_FER_1"/>
    <property type="match status" value="2"/>
</dbReference>
<dbReference type="GO" id="GO:0046872">
    <property type="term" value="F:metal ion binding"/>
    <property type="evidence" value="ECO:0007669"/>
    <property type="project" value="UniProtKB-KW"/>
</dbReference>
<name>A0A075X171_9BACT</name>
<dbReference type="Gene3D" id="1.10.1060.10">
    <property type="entry name" value="Alpha-helical ferredoxin"/>
    <property type="match status" value="1"/>
</dbReference>
<dbReference type="eggNOG" id="COG1150">
    <property type="taxonomic scope" value="Bacteria"/>
</dbReference>
<evidence type="ECO:0000256" key="3">
    <source>
        <dbReference type="ARBA" id="ARBA00023002"/>
    </source>
</evidence>
<accession>A0A075X171</accession>
<dbReference type="AlphaFoldDB" id="A0A075X171"/>
<dbReference type="InterPro" id="IPR017896">
    <property type="entry name" value="4Fe4S_Fe-S-bd"/>
</dbReference>
<dbReference type="GO" id="GO:0016491">
    <property type="term" value="F:oxidoreductase activity"/>
    <property type="evidence" value="ECO:0007669"/>
    <property type="project" value="UniProtKB-KW"/>
</dbReference>
<keyword evidence="9" id="KW-1185">Reference proteome</keyword>
<dbReference type="EMBL" id="CP008796">
    <property type="protein sequence ID" value="AIH04757.1"/>
    <property type="molecule type" value="Genomic_DNA"/>
</dbReference>
<evidence type="ECO:0000256" key="4">
    <source>
        <dbReference type="ARBA" id="ARBA00023004"/>
    </source>
</evidence>
<keyword evidence="6" id="KW-1133">Transmembrane helix</keyword>
<dbReference type="STRING" id="289377.HL41_08935"/>
<feature type="transmembrane region" description="Helical" evidence="6">
    <location>
        <begin position="316"/>
        <end position="337"/>
    </location>
</feature>
<dbReference type="SUPFAM" id="SSF103501">
    <property type="entry name" value="Respiratory nitrate reductase 1 gamma chain"/>
    <property type="match status" value="1"/>
</dbReference>
<feature type="transmembrane region" description="Helical" evidence="6">
    <location>
        <begin position="118"/>
        <end position="139"/>
    </location>
</feature>
<dbReference type="HOGENOM" id="CLU_705340_0_0_0"/>
<organism evidence="8 9">
    <name type="scientific">Thermodesulfobacterium commune DSM 2178</name>
    <dbReference type="NCBI Taxonomy" id="289377"/>
    <lineage>
        <taxon>Bacteria</taxon>
        <taxon>Pseudomonadati</taxon>
        <taxon>Thermodesulfobacteriota</taxon>
        <taxon>Thermodesulfobacteria</taxon>
        <taxon>Thermodesulfobacteriales</taxon>
        <taxon>Thermodesulfobacteriaceae</taxon>
        <taxon>Thermodesulfobacterium</taxon>
    </lineage>
</organism>
<keyword evidence="4" id="KW-0408">Iron</keyword>
<reference evidence="8 9" key="1">
    <citation type="journal article" date="2015" name="Genome Announc.">
        <title>Genome Sequence of a Sulfate-Reducing Thermophilic Bacterium, Thermodesulfobacterium commune DSM 2178T (Phylum Thermodesulfobacteria).</title>
        <authorList>
            <person name="Bhatnagar S."/>
            <person name="Badger J.H."/>
            <person name="Madupu R."/>
            <person name="Khouri H.M."/>
            <person name="O'Connor E.M."/>
            <person name="Robb F.T."/>
            <person name="Ward N.L."/>
            <person name="Eisen J.A."/>
        </authorList>
    </citation>
    <scope>NUCLEOTIDE SEQUENCE [LARGE SCALE GENOMIC DNA]</scope>
    <source>
        <strain evidence="8 9">DSM 2178</strain>
    </source>
</reference>
<feature type="transmembrane region" description="Helical" evidence="6">
    <location>
        <begin position="248"/>
        <end position="273"/>
    </location>
</feature>
<dbReference type="Pfam" id="PF13183">
    <property type="entry name" value="Fer4_8"/>
    <property type="match status" value="1"/>
</dbReference>
<feature type="transmembrane region" description="Helical" evidence="6">
    <location>
        <begin position="349"/>
        <end position="370"/>
    </location>
</feature>
<evidence type="ECO:0000256" key="2">
    <source>
        <dbReference type="ARBA" id="ARBA00022723"/>
    </source>
</evidence>
<feature type="transmembrane region" description="Helical" evidence="6">
    <location>
        <begin position="285"/>
        <end position="304"/>
    </location>
</feature>
<dbReference type="PaxDb" id="289377-HL41_08935"/>
<keyword evidence="5" id="KW-0411">Iron-sulfur</keyword>
<evidence type="ECO:0000256" key="1">
    <source>
        <dbReference type="ARBA" id="ARBA00022485"/>
    </source>
</evidence>
<dbReference type="PANTHER" id="PTHR43255">
    <property type="entry name" value="IRON-SULFUR-BINDING OXIDOREDUCTASE FADF-RELATED-RELATED"/>
    <property type="match status" value="1"/>
</dbReference>
<dbReference type="OrthoDB" id="9769677at2"/>
<dbReference type="InterPro" id="IPR036197">
    <property type="entry name" value="NarG-like_sf"/>
</dbReference>